<gene>
    <name evidence="1" type="ORF">X907_1361</name>
</gene>
<dbReference type="GO" id="GO:0016757">
    <property type="term" value="F:glycosyltransferase activity"/>
    <property type="evidence" value="ECO:0007669"/>
    <property type="project" value="InterPro"/>
</dbReference>
<dbReference type="Pfam" id="PF13439">
    <property type="entry name" value="Glyco_transf_4"/>
    <property type="match status" value="1"/>
</dbReference>
<dbReference type="SUPFAM" id="SSF53756">
    <property type="entry name" value="UDP-Glycosyltransferase/glycogen phosphorylase"/>
    <property type="match status" value="1"/>
</dbReference>
<keyword evidence="1" id="KW-0808">Transferase</keyword>
<protein>
    <submittedName>
        <fullName evidence="1">Glycosyl transferase</fullName>
    </submittedName>
</protein>
<dbReference type="RefSeq" id="WP_127566472.1">
    <property type="nucleotide sequence ID" value="NZ_BMFB01000007.1"/>
</dbReference>
<keyword evidence="2" id="KW-1185">Reference proteome</keyword>
<accession>A0A3T0E990</accession>
<dbReference type="InterPro" id="IPR001296">
    <property type="entry name" value="Glyco_trans_1"/>
</dbReference>
<reference evidence="1 2" key="1">
    <citation type="submission" date="2016-12" db="EMBL/GenBank/DDBJ databases">
        <title>The genome of dimorphic prosthecate Glycocaulis alkaliphilus 6b-8t, isolated from crude oil dictates its adaptability in petroleum environments.</title>
        <authorList>
            <person name="Wu X.-L."/>
            <person name="Geng S."/>
        </authorList>
    </citation>
    <scope>NUCLEOTIDE SEQUENCE [LARGE SCALE GENOMIC DNA]</scope>
    <source>
        <strain evidence="1 2">6B-8</strain>
    </source>
</reference>
<sequence length="426" mass="45983">MKDLADYPVSQRPLRVLVTSYRSHPHVGGQGIYVHELTRALKAAGCEVSVASGPPYPELVEGIELIKLPSLDLFAVDNAMLALRWRHLASRADRAEWLAHNTGAFGEMTAFALRLEDFIAREGHRFDIIHDNQTLAMPMARIAQTLPVITTLHHPIAIDRDFAVAGAHTRLGKALSWRWHSFVNEQAKAARALTHFIAVSDAARRSYAERTGMDPSGVRVAYNGIDHASFTPDPSVKRESGLIVASASADVPIKGLDVLIAALARLKDSHPAAHLTVIGQLREGPTKRMLERTGLSDRVNFVSGLTREEIADLHRRATVFVSASRFEGFGFPPAEAMACGAPVIVSDGGALPEVAGDAGLVTPVGDDEALAAAIARVLDDESLRAGMSRAGLNRVRTLFRWDLHAGLSIGLYRDVLGLTDTGVMAA</sequence>
<dbReference type="CDD" id="cd03801">
    <property type="entry name" value="GT4_PimA-like"/>
    <property type="match status" value="1"/>
</dbReference>
<dbReference type="PANTHER" id="PTHR46401">
    <property type="entry name" value="GLYCOSYLTRANSFERASE WBBK-RELATED"/>
    <property type="match status" value="1"/>
</dbReference>
<dbReference type="Proteomes" id="UP000286954">
    <property type="component" value="Chromosome"/>
</dbReference>
<dbReference type="KEGG" id="gak:X907_1361"/>
<dbReference type="PANTHER" id="PTHR46401:SF2">
    <property type="entry name" value="GLYCOSYLTRANSFERASE WBBK-RELATED"/>
    <property type="match status" value="1"/>
</dbReference>
<dbReference type="Pfam" id="PF00534">
    <property type="entry name" value="Glycos_transf_1"/>
    <property type="match status" value="1"/>
</dbReference>
<dbReference type="OrthoDB" id="9790710at2"/>
<organism evidence="1 2">
    <name type="scientific">Glycocaulis alkaliphilus</name>
    <dbReference type="NCBI Taxonomy" id="1434191"/>
    <lineage>
        <taxon>Bacteria</taxon>
        <taxon>Pseudomonadati</taxon>
        <taxon>Pseudomonadota</taxon>
        <taxon>Alphaproteobacteria</taxon>
        <taxon>Maricaulales</taxon>
        <taxon>Maricaulaceae</taxon>
        <taxon>Glycocaulis</taxon>
    </lineage>
</organism>
<dbReference type="AlphaFoldDB" id="A0A3T0E990"/>
<dbReference type="InterPro" id="IPR028098">
    <property type="entry name" value="Glyco_trans_4-like_N"/>
</dbReference>
<dbReference type="EMBL" id="CP018911">
    <property type="protein sequence ID" value="AZU03894.1"/>
    <property type="molecule type" value="Genomic_DNA"/>
</dbReference>
<evidence type="ECO:0000313" key="2">
    <source>
        <dbReference type="Proteomes" id="UP000286954"/>
    </source>
</evidence>
<evidence type="ECO:0000313" key="1">
    <source>
        <dbReference type="EMBL" id="AZU03894.1"/>
    </source>
</evidence>
<proteinExistence type="predicted"/>
<dbReference type="GO" id="GO:0009103">
    <property type="term" value="P:lipopolysaccharide biosynthetic process"/>
    <property type="evidence" value="ECO:0007669"/>
    <property type="project" value="TreeGrafter"/>
</dbReference>
<dbReference type="Gene3D" id="3.40.50.2000">
    <property type="entry name" value="Glycogen Phosphorylase B"/>
    <property type="match status" value="2"/>
</dbReference>
<name>A0A3T0E990_9PROT</name>